<keyword evidence="3" id="KW-0479">Metal-binding</keyword>
<dbReference type="Pfam" id="PF01257">
    <property type="entry name" value="2Fe-2S_thioredx"/>
    <property type="match status" value="1"/>
</dbReference>
<evidence type="ECO:0000256" key="8">
    <source>
        <dbReference type="ARBA" id="ARBA00034078"/>
    </source>
</evidence>
<dbReference type="InterPro" id="IPR036249">
    <property type="entry name" value="Thioredoxin-like_sf"/>
</dbReference>
<reference evidence="11 12" key="1">
    <citation type="submission" date="2020-04" db="EMBL/GenBank/DDBJ databases">
        <authorList>
            <person name="Wallbank WR R."/>
            <person name="Pardo Diaz C."/>
            <person name="Kozak K."/>
            <person name="Martin S."/>
            <person name="Jiggins C."/>
            <person name="Moest M."/>
            <person name="Warren A I."/>
            <person name="Byers J.R.P. K."/>
            <person name="Montejo-Kovacevich G."/>
            <person name="Yen C E."/>
        </authorList>
    </citation>
    <scope>NUCLEOTIDE SEQUENCE [LARGE SCALE GENOMIC DNA]</scope>
</reference>
<dbReference type="InterPro" id="IPR042128">
    <property type="entry name" value="NuoE_dom"/>
</dbReference>
<keyword evidence="5" id="KW-0408">Iron</keyword>
<dbReference type="EMBL" id="CADEBC010000628">
    <property type="protein sequence ID" value="CAB3259576.1"/>
    <property type="molecule type" value="Genomic_DNA"/>
</dbReference>
<evidence type="ECO:0000313" key="9">
    <source>
        <dbReference type="EMBL" id="CAB3240794.1"/>
    </source>
</evidence>
<dbReference type="CDD" id="cd03064">
    <property type="entry name" value="TRX_Fd_NuoE"/>
    <property type="match status" value="1"/>
</dbReference>
<dbReference type="SUPFAM" id="SSF52833">
    <property type="entry name" value="Thioredoxin-like"/>
    <property type="match status" value="1"/>
</dbReference>
<evidence type="ECO:0000256" key="5">
    <source>
        <dbReference type="ARBA" id="ARBA00023004"/>
    </source>
</evidence>
<comment type="similarity">
    <text evidence="1">Belongs to the complex I 24 kDa subunit family.</text>
</comment>
<keyword evidence="11" id="KW-1185">Reference proteome</keyword>
<evidence type="ECO:0000256" key="7">
    <source>
        <dbReference type="ARBA" id="ARBA00023027"/>
    </source>
</evidence>
<proteinExistence type="inferred from homology"/>
<evidence type="ECO:0000256" key="6">
    <source>
        <dbReference type="ARBA" id="ARBA00023014"/>
    </source>
</evidence>
<evidence type="ECO:0000313" key="12">
    <source>
        <dbReference type="Proteomes" id="UP000494256"/>
    </source>
</evidence>
<dbReference type="GO" id="GO:0005743">
    <property type="term" value="C:mitochondrial inner membrane"/>
    <property type="evidence" value="ECO:0007669"/>
    <property type="project" value="UniProtKB-ARBA"/>
</dbReference>
<dbReference type="Gene3D" id="1.10.10.1590">
    <property type="entry name" value="NADH-quinone oxidoreductase subunit E"/>
    <property type="match status" value="1"/>
</dbReference>
<organism evidence="10 11">
    <name type="scientific">Arctia plantaginis</name>
    <name type="common">Wood tiger moth</name>
    <name type="synonym">Phalaena plantaginis</name>
    <dbReference type="NCBI Taxonomy" id="874455"/>
    <lineage>
        <taxon>Eukaryota</taxon>
        <taxon>Metazoa</taxon>
        <taxon>Ecdysozoa</taxon>
        <taxon>Arthropoda</taxon>
        <taxon>Hexapoda</taxon>
        <taxon>Insecta</taxon>
        <taxon>Pterygota</taxon>
        <taxon>Neoptera</taxon>
        <taxon>Endopterygota</taxon>
        <taxon>Lepidoptera</taxon>
        <taxon>Glossata</taxon>
        <taxon>Ditrysia</taxon>
        <taxon>Noctuoidea</taxon>
        <taxon>Erebidae</taxon>
        <taxon>Arctiinae</taxon>
        <taxon>Arctia</taxon>
    </lineage>
</organism>
<dbReference type="GO" id="GO:0008137">
    <property type="term" value="F:NADH dehydrogenase (ubiquinone) activity"/>
    <property type="evidence" value="ECO:0007669"/>
    <property type="project" value="UniProtKB-ARBA"/>
</dbReference>
<dbReference type="GO" id="GO:0098796">
    <property type="term" value="C:membrane protein complex"/>
    <property type="evidence" value="ECO:0007669"/>
    <property type="project" value="UniProtKB-ARBA"/>
</dbReference>
<keyword evidence="7" id="KW-0520">NAD</keyword>
<dbReference type="InterPro" id="IPR041921">
    <property type="entry name" value="NuoE_N"/>
</dbReference>
<dbReference type="InterPro" id="IPR002023">
    <property type="entry name" value="NuoE-like"/>
</dbReference>
<dbReference type="GO" id="GO:0046872">
    <property type="term" value="F:metal ion binding"/>
    <property type="evidence" value="ECO:0007669"/>
    <property type="project" value="UniProtKB-KW"/>
</dbReference>
<evidence type="ECO:0000313" key="10">
    <source>
        <dbReference type="EMBL" id="CAB3259576.1"/>
    </source>
</evidence>
<comment type="cofactor">
    <cofactor evidence="8">
        <name>[2Fe-2S] cluster</name>
        <dbReference type="ChEBI" id="CHEBI:190135"/>
    </cofactor>
</comment>
<keyword evidence="4" id="KW-1278">Translocase</keyword>
<dbReference type="GO" id="GO:0051537">
    <property type="term" value="F:2 iron, 2 sulfur cluster binding"/>
    <property type="evidence" value="ECO:0007669"/>
    <property type="project" value="UniProtKB-KW"/>
</dbReference>
<sequence>MLKLKNILPNVVCARKVYTTPKLTSDELVVHRDSDDNNCETPFQFTEANMVRLAAIIQNYPKGAQRSAISSALDIVQRQIGWVPISAMHKVAELLSIPRIRVYEWATFYTMTKRRFRGKFNVKVCVTTPCMLRGSDIILKAVEEATCCSVGKLSDDKMFGVDIVQCQGACVNAPVMAVDDDYYEDLNVCDVYNIIKTLKAGGIPPPGPQSGRYAAEPYCGQQTLLMCVPEPGYVIVIDVIITSCRRGLDQVRSRAVNLQGSCDPMASLENDLFRN</sequence>
<dbReference type="AlphaFoldDB" id="A0A8S1BLS1"/>
<evidence type="ECO:0000256" key="4">
    <source>
        <dbReference type="ARBA" id="ARBA00022967"/>
    </source>
</evidence>
<keyword evidence="6" id="KW-0411">Iron-sulfur</keyword>
<dbReference type="FunFam" id="1.10.10.1590:FF:000001">
    <property type="entry name" value="NADH-quinone oxidoreductase subunit E"/>
    <property type="match status" value="1"/>
</dbReference>
<dbReference type="EMBL" id="CADEBD010000309">
    <property type="protein sequence ID" value="CAB3240794.1"/>
    <property type="molecule type" value="Genomic_DNA"/>
</dbReference>
<dbReference type="FunFam" id="3.40.30.10:FF:000022">
    <property type="entry name" value="NADH dehydrogenase flavoprotein 2, mitochondrial"/>
    <property type="match status" value="1"/>
</dbReference>
<dbReference type="Proteomes" id="UP000494256">
    <property type="component" value="Unassembled WGS sequence"/>
</dbReference>
<dbReference type="OrthoDB" id="10254187at2759"/>
<protein>
    <recommendedName>
        <fullName evidence="13">NADH dehydrogenase [ubiquinone] flavoprotein 2, mitochondrial</fullName>
    </recommendedName>
</protein>
<dbReference type="Gene3D" id="3.40.30.10">
    <property type="entry name" value="Glutaredoxin"/>
    <property type="match status" value="1"/>
</dbReference>
<evidence type="ECO:0008006" key="13">
    <source>
        <dbReference type="Google" id="ProtNLM"/>
    </source>
</evidence>
<evidence type="ECO:0000313" key="11">
    <source>
        <dbReference type="Proteomes" id="UP000494106"/>
    </source>
</evidence>
<dbReference type="GO" id="GO:0006120">
    <property type="term" value="P:mitochondrial electron transport, NADH to ubiquinone"/>
    <property type="evidence" value="ECO:0007669"/>
    <property type="project" value="UniProtKB-ARBA"/>
</dbReference>
<evidence type="ECO:0000256" key="2">
    <source>
        <dbReference type="ARBA" id="ARBA00022714"/>
    </source>
</evidence>
<gene>
    <name evidence="10" type="ORF">APLA_LOCUS17119</name>
    <name evidence="9" type="ORF">APLA_LOCUS9235</name>
</gene>
<dbReference type="GO" id="GO:0003954">
    <property type="term" value="F:NADH dehydrogenase activity"/>
    <property type="evidence" value="ECO:0007669"/>
    <property type="project" value="TreeGrafter"/>
</dbReference>
<dbReference type="PANTHER" id="PTHR10371">
    <property type="entry name" value="NADH DEHYDROGENASE UBIQUINONE FLAVOPROTEIN 2, MITOCHONDRIAL"/>
    <property type="match status" value="1"/>
</dbReference>
<dbReference type="GO" id="GO:1902494">
    <property type="term" value="C:catalytic complex"/>
    <property type="evidence" value="ECO:0007669"/>
    <property type="project" value="UniProtKB-ARBA"/>
</dbReference>
<evidence type="ECO:0000256" key="3">
    <source>
        <dbReference type="ARBA" id="ARBA00022723"/>
    </source>
</evidence>
<dbReference type="PANTHER" id="PTHR10371:SF3">
    <property type="entry name" value="NADH DEHYDROGENASE [UBIQUINONE] FLAVOPROTEIN 2, MITOCHONDRIAL"/>
    <property type="match status" value="1"/>
</dbReference>
<dbReference type="Proteomes" id="UP000494106">
    <property type="component" value="Unassembled WGS sequence"/>
</dbReference>
<evidence type="ECO:0000256" key="1">
    <source>
        <dbReference type="ARBA" id="ARBA00010643"/>
    </source>
</evidence>
<comment type="caution">
    <text evidence="10">The sequence shown here is derived from an EMBL/GenBank/DDBJ whole genome shotgun (WGS) entry which is preliminary data.</text>
</comment>
<dbReference type="NCBIfam" id="TIGR01958">
    <property type="entry name" value="nuoE_fam"/>
    <property type="match status" value="1"/>
</dbReference>
<keyword evidence="2" id="KW-0001">2Fe-2S</keyword>
<accession>A0A8S1BLS1</accession>
<name>A0A8S1BLS1_ARCPL</name>